<proteinExistence type="predicted"/>
<evidence type="ECO:0000313" key="3">
    <source>
        <dbReference type="Proteomes" id="UP000230000"/>
    </source>
</evidence>
<dbReference type="OrthoDB" id="9804920at2"/>
<dbReference type="InterPro" id="IPR008257">
    <property type="entry name" value="Pept_M19"/>
</dbReference>
<comment type="caution">
    <text evidence="2">The sequence shown here is derived from an EMBL/GenBank/DDBJ whole genome shotgun (WGS) entry which is preliminary data.</text>
</comment>
<dbReference type="Proteomes" id="UP000230000">
    <property type="component" value="Unassembled WGS sequence"/>
</dbReference>
<feature type="signal peptide" evidence="1">
    <location>
        <begin position="1"/>
        <end position="19"/>
    </location>
</feature>
<sequence>MLFRLLFCIGCLMPALGFAQQVSKVRETQYPENALQLHRQALVFDTHNDVISELTMKGYDISHRLSVGNTDLVRLREGGVDAQFFSIWCDGSYGPRKAFAWANQEIDSLMAIIHRNPDKIALAKSAQDVRRIVAQHKIAALIGVEGGHMIEDRLDYLDSLYKRGMRYMTLTWNNSTDWATSAADETLHPEKLSHKGLTDFGRQVVRRMNELGIMVDLAHVGEQTFYDALAVTTKPVLVSHSSVYALDPVPRNLKDDQIRAVAKNGGVICVNFYDAFLDPHFSHRLDSLVDAHPRLRDSLKQLYPETMDFQIHFLKALPEAAYQIKPPLSLLIDHIDYIVKLVGVDYVGLGADFDGAEAYPRGMDDVTCYPMITKALLQRGYSPADIRKILGENVMRVLQANSPAGDN</sequence>
<accession>A0A2M9CVJ6</accession>
<keyword evidence="1" id="KW-0732">Signal</keyword>
<dbReference type="PROSITE" id="PS00869">
    <property type="entry name" value="RENAL_DIPEPTIDASE_1"/>
    <property type="match status" value="1"/>
</dbReference>
<dbReference type="PANTHER" id="PTHR10443:SF12">
    <property type="entry name" value="DIPEPTIDASE"/>
    <property type="match status" value="1"/>
</dbReference>
<organism evidence="2 3">
    <name type="scientific">Thermoflavifilum aggregans</name>
    <dbReference type="NCBI Taxonomy" id="454188"/>
    <lineage>
        <taxon>Bacteria</taxon>
        <taxon>Pseudomonadati</taxon>
        <taxon>Bacteroidota</taxon>
        <taxon>Chitinophagia</taxon>
        <taxon>Chitinophagales</taxon>
        <taxon>Chitinophagaceae</taxon>
        <taxon>Thermoflavifilum</taxon>
    </lineage>
</organism>
<evidence type="ECO:0000313" key="2">
    <source>
        <dbReference type="EMBL" id="PJJ75808.1"/>
    </source>
</evidence>
<dbReference type="PANTHER" id="PTHR10443">
    <property type="entry name" value="MICROSOMAL DIPEPTIDASE"/>
    <property type="match status" value="1"/>
</dbReference>
<gene>
    <name evidence="2" type="ORF">BXY57_1398</name>
</gene>
<keyword evidence="3" id="KW-1185">Reference proteome</keyword>
<dbReference type="InterPro" id="IPR032466">
    <property type="entry name" value="Metal_Hydrolase"/>
</dbReference>
<reference evidence="2 3" key="1">
    <citation type="submission" date="2017-11" db="EMBL/GenBank/DDBJ databases">
        <title>Genomic Encyclopedia of Archaeal and Bacterial Type Strains, Phase II (KMG-II): From Individual Species to Whole Genera.</title>
        <authorList>
            <person name="Goeker M."/>
        </authorList>
    </citation>
    <scope>NUCLEOTIDE SEQUENCE [LARGE SCALE GENOMIC DNA]</scope>
    <source>
        <strain evidence="2 3">DSM 27268</strain>
    </source>
</reference>
<protein>
    <submittedName>
        <fullName evidence="2">Membrane dipeptidase</fullName>
    </submittedName>
</protein>
<dbReference type="Pfam" id="PF01244">
    <property type="entry name" value="Peptidase_M19"/>
    <property type="match status" value="1"/>
</dbReference>
<dbReference type="GO" id="GO:0006508">
    <property type="term" value="P:proteolysis"/>
    <property type="evidence" value="ECO:0007669"/>
    <property type="project" value="InterPro"/>
</dbReference>
<dbReference type="Gene3D" id="3.20.20.140">
    <property type="entry name" value="Metal-dependent hydrolases"/>
    <property type="match status" value="1"/>
</dbReference>
<dbReference type="EMBL" id="PGFG01000001">
    <property type="protein sequence ID" value="PJJ75808.1"/>
    <property type="molecule type" value="Genomic_DNA"/>
</dbReference>
<evidence type="ECO:0000256" key="1">
    <source>
        <dbReference type="SAM" id="SignalP"/>
    </source>
</evidence>
<name>A0A2M9CVJ6_9BACT</name>
<dbReference type="PROSITE" id="PS51365">
    <property type="entry name" value="RENAL_DIPEPTIDASE_2"/>
    <property type="match status" value="1"/>
</dbReference>
<dbReference type="InterPro" id="IPR000180">
    <property type="entry name" value="Dipep_AS"/>
</dbReference>
<dbReference type="AlphaFoldDB" id="A0A2M9CVJ6"/>
<feature type="chain" id="PRO_5014993538" evidence="1">
    <location>
        <begin position="20"/>
        <end position="407"/>
    </location>
</feature>
<dbReference type="RefSeq" id="WP_100314365.1">
    <property type="nucleotide sequence ID" value="NZ_PGFG01000001.1"/>
</dbReference>
<dbReference type="SUPFAM" id="SSF51556">
    <property type="entry name" value="Metallo-dependent hydrolases"/>
    <property type="match status" value="1"/>
</dbReference>
<dbReference type="GO" id="GO:0070573">
    <property type="term" value="F:metallodipeptidase activity"/>
    <property type="evidence" value="ECO:0007669"/>
    <property type="project" value="InterPro"/>
</dbReference>
<dbReference type="CDD" id="cd01301">
    <property type="entry name" value="rDP_like"/>
    <property type="match status" value="1"/>
</dbReference>